<keyword evidence="1" id="KW-0812">Transmembrane</keyword>
<comment type="caution">
    <text evidence="2">The sequence shown here is derived from an EMBL/GenBank/DDBJ whole genome shotgun (WGS) entry which is preliminary data.</text>
</comment>
<evidence type="ECO:0000313" key="2">
    <source>
        <dbReference type="EMBL" id="KAJ3041459.1"/>
    </source>
</evidence>
<dbReference type="EMBL" id="JADGJD010001483">
    <property type="protein sequence ID" value="KAJ3041459.1"/>
    <property type="molecule type" value="Genomic_DNA"/>
</dbReference>
<keyword evidence="1" id="KW-1133">Transmembrane helix</keyword>
<keyword evidence="3" id="KW-1185">Reference proteome</keyword>
<name>A0AAD5S3K0_9FUNG</name>
<protein>
    <submittedName>
        <fullName evidence="2">Uncharacterized protein</fullName>
    </submittedName>
</protein>
<evidence type="ECO:0000256" key="1">
    <source>
        <dbReference type="SAM" id="Phobius"/>
    </source>
</evidence>
<reference evidence="2" key="1">
    <citation type="submission" date="2020-05" db="EMBL/GenBank/DDBJ databases">
        <title>Phylogenomic resolution of chytrid fungi.</title>
        <authorList>
            <person name="Stajich J.E."/>
            <person name="Amses K."/>
            <person name="Simmons R."/>
            <person name="Seto K."/>
            <person name="Myers J."/>
            <person name="Bonds A."/>
            <person name="Quandt C.A."/>
            <person name="Barry K."/>
            <person name="Liu P."/>
            <person name="Grigoriev I."/>
            <person name="Longcore J.E."/>
            <person name="James T.Y."/>
        </authorList>
    </citation>
    <scope>NUCLEOTIDE SEQUENCE</scope>
    <source>
        <strain evidence="2">JEL0318</strain>
    </source>
</reference>
<keyword evidence="1" id="KW-0472">Membrane</keyword>
<organism evidence="2 3">
    <name type="scientific">Rhizophlyctis rosea</name>
    <dbReference type="NCBI Taxonomy" id="64517"/>
    <lineage>
        <taxon>Eukaryota</taxon>
        <taxon>Fungi</taxon>
        <taxon>Fungi incertae sedis</taxon>
        <taxon>Chytridiomycota</taxon>
        <taxon>Chytridiomycota incertae sedis</taxon>
        <taxon>Chytridiomycetes</taxon>
        <taxon>Rhizophlyctidales</taxon>
        <taxon>Rhizophlyctidaceae</taxon>
        <taxon>Rhizophlyctis</taxon>
    </lineage>
</organism>
<dbReference type="AlphaFoldDB" id="A0AAD5S3K0"/>
<feature type="transmembrane region" description="Helical" evidence="1">
    <location>
        <begin position="74"/>
        <end position="93"/>
    </location>
</feature>
<gene>
    <name evidence="2" type="ORF">HK097_002263</name>
</gene>
<accession>A0AAD5S3K0</accession>
<sequence>MNQADYWSDAPKDATGYPNQKWVYDVPLHMPVGATRPEEISFGFWRITHWAVVGFGIRSMALGLQHLPLLYKPARSLAMSGAFVGMGYGHFLWQKDRLTKLERLRDKLTKRRMLRRLKEAPRALGELPKAAAGIGHPFV</sequence>
<evidence type="ECO:0000313" key="3">
    <source>
        <dbReference type="Proteomes" id="UP001212841"/>
    </source>
</evidence>
<dbReference type="Proteomes" id="UP001212841">
    <property type="component" value="Unassembled WGS sequence"/>
</dbReference>
<proteinExistence type="predicted"/>